<proteinExistence type="predicted"/>
<dbReference type="AlphaFoldDB" id="A0A382SQX7"/>
<sequence>MGIMSTILAFGHYFSFEAGQRPNNLTDSYTEYFFHAGTGGSAESIAKSKILSASALPLL</sequence>
<accession>A0A382SQX7</accession>
<name>A0A382SQX7_9ZZZZ</name>
<reference evidence="1" key="1">
    <citation type="submission" date="2018-05" db="EMBL/GenBank/DDBJ databases">
        <authorList>
            <person name="Lanie J.A."/>
            <person name="Ng W.-L."/>
            <person name="Kazmierczak K.M."/>
            <person name="Andrzejewski T.M."/>
            <person name="Davidsen T.M."/>
            <person name="Wayne K.J."/>
            <person name="Tettelin H."/>
            <person name="Glass J.I."/>
            <person name="Rusch D."/>
            <person name="Podicherti R."/>
            <person name="Tsui H.-C.T."/>
            <person name="Winkler M.E."/>
        </authorList>
    </citation>
    <scope>NUCLEOTIDE SEQUENCE</scope>
</reference>
<protein>
    <submittedName>
        <fullName evidence="1">Uncharacterized protein</fullName>
    </submittedName>
</protein>
<evidence type="ECO:0000313" key="1">
    <source>
        <dbReference type="EMBL" id="SVD12329.1"/>
    </source>
</evidence>
<feature type="non-terminal residue" evidence="1">
    <location>
        <position position="59"/>
    </location>
</feature>
<gene>
    <name evidence="1" type="ORF">METZ01_LOCUS365183</name>
</gene>
<organism evidence="1">
    <name type="scientific">marine metagenome</name>
    <dbReference type="NCBI Taxonomy" id="408172"/>
    <lineage>
        <taxon>unclassified sequences</taxon>
        <taxon>metagenomes</taxon>
        <taxon>ecological metagenomes</taxon>
    </lineage>
</organism>
<dbReference type="EMBL" id="UINC01130941">
    <property type="protein sequence ID" value="SVD12329.1"/>
    <property type="molecule type" value="Genomic_DNA"/>
</dbReference>